<feature type="compositionally biased region" description="Acidic residues" evidence="1">
    <location>
        <begin position="64"/>
        <end position="81"/>
    </location>
</feature>
<keyword evidence="4" id="KW-1185">Reference proteome</keyword>
<keyword evidence="2" id="KW-1133">Transmembrane helix</keyword>
<feature type="compositionally biased region" description="Pro residues" evidence="1">
    <location>
        <begin position="233"/>
        <end position="246"/>
    </location>
</feature>
<proteinExistence type="predicted"/>
<gene>
    <name evidence="3" type="ORF">EW026_g8453</name>
</gene>
<organism evidence="3 4">
    <name type="scientific">Hermanssonia centrifuga</name>
    <dbReference type="NCBI Taxonomy" id="98765"/>
    <lineage>
        <taxon>Eukaryota</taxon>
        <taxon>Fungi</taxon>
        <taxon>Dikarya</taxon>
        <taxon>Basidiomycota</taxon>
        <taxon>Agaricomycotina</taxon>
        <taxon>Agaricomycetes</taxon>
        <taxon>Polyporales</taxon>
        <taxon>Meruliaceae</taxon>
        <taxon>Hermanssonia</taxon>
    </lineage>
</organism>
<comment type="caution">
    <text evidence="3">The sequence shown here is derived from an EMBL/GenBank/DDBJ whole genome shotgun (WGS) entry which is preliminary data.</text>
</comment>
<dbReference type="Proteomes" id="UP000309038">
    <property type="component" value="Unassembled WGS sequence"/>
</dbReference>
<dbReference type="AlphaFoldDB" id="A0A4S4K418"/>
<evidence type="ECO:0000313" key="4">
    <source>
        <dbReference type="Proteomes" id="UP000309038"/>
    </source>
</evidence>
<evidence type="ECO:0000313" key="3">
    <source>
        <dbReference type="EMBL" id="THG92458.1"/>
    </source>
</evidence>
<keyword evidence="2" id="KW-0812">Transmembrane</keyword>
<accession>A0A4S4K418</accession>
<sequence length="246" mass="25430">MIPDPPCPSVLHATLSRNRRPFAPPAPRIRRRVPRLPSSSPERAPLFAPVARFEPLAEAAAPVVDDDGEEEAASDGEEEVEVPPPAAKAALAVRSPRFEFMAVCPRMLSIAFLCQVFLCLLAASSTLLGVKRGLPKRLTIHIPARVVSAPAIPSSHLVPPAAAAPCRSTRLQATPLPPVVAPAPEVVPAVVEPSSPVESAVLSGFGEATGPLAAVAGTSGTRAPSLSSSSPLPSYPASPTATPPPY</sequence>
<evidence type="ECO:0000256" key="2">
    <source>
        <dbReference type="SAM" id="Phobius"/>
    </source>
</evidence>
<name>A0A4S4K418_9APHY</name>
<feature type="region of interest" description="Disordered" evidence="1">
    <location>
        <begin position="216"/>
        <end position="246"/>
    </location>
</feature>
<protein>
    <submittedName>
        <fullName evidence="3">Uncharacterized protein</fullName>
    </submittedName>
</protein>
<feature type="region of interest" description="Disordered" evidence="1">
    <location>
        <begin position="62"/>
        <end position="84"/>
    </location>
</feature>
<evidence type="ECO:0000256" key="1">
    <source>
        <dbReference type="SAM" id="MobiDB-lite"/>
    </source>
</evidence>
<keyword evidence="2" id="KW-0472">Membrane</keyword>
<dbReference type="EMBL" id="SGPJ01001230">
    <property type="protein sequence ID" value="THG92458.1"/>
    <property type="molecule type" value="Genomic_DNA"/>
</dbReference>
<reference evidence="3 4" key="1">
    <citation type="submission" date="2019-02" db="EMBL/GenBank/DDBJ databases">
        <title>Genome sequencing of the rare red list fungi Phlebia centrifuga.</title>
        <authorList>
            <person name="Buettner E."/>
            <person name="Kellner H."/>
        </authorList>
    </citation>
    <scope>NUCLEOTIDE SEQUENCE [LARGE SCALE GENOMIC DNA]</scope>
    <source>
        <strain evidence="3 4">DSM 108282</strain>
    </source>
</reference>
<feature type="transmembrane region" description="Helical" evidence="2">
    <location>
        <begin position="107"/>
        <end position="130"/>
    </location>
</feature>
<feature type="region of interest" description="Disordered" evidence="1">
    <location>
        <begin position="1"/>
        <end position="43"/>
    </location>
</feature>